<name>A0A0A1TBF8_9HYPO</name>
<dbReference type="EMBL" id="CDHN01000007">
    <property type="protein sequence ID" value="CEJ94401.1"/>
    <property type="molecule type" value="Genomic_DNA"/>
</dbReference>
<keyword evidence="3" id="KW-0157">Chromophore</keyword>
<dbReference type="GO" id="GO:0005634">
    <property type="term" value="C:nucleus"/>
    <property type="evidence" value="ECO:0007669"/>
    <property type="project" value="TreeGrafter"/>
</dbReference>
<dbReference type="AlphaFoldDB" id="A0A0A1TBF8"/>
<dbReference type="SUPFAM" id="SSF55785">
    <property type="entry name" value="PYP-like sensor domain (PAS domain)"/>
    <property type="match status" value="1"/>
</dbReference>
<feature type="compositionally biased region" description="Low complexity" evidence="4">
    <location>
        <begin position="7"/>
        <end position="20"/>
    </location>
</feature>
<dbReference type="Gene3D" id="3.30.450.20">
    <property type="entry name" value="PAS domain"/>
    <property type="match status" value="1"/>
</dbReference>
<evidence type="ECO:0000256" key="2">
    <source>
        <dbReference type="ARBA" id="ARBA00022643"/>
    </source>
</evidence>
<reference evidence="6 7" key="1">
    <citation type="journal article" date="2015" name="Genome Announc.">
        <title>Draft Genome Sequence and Gene Annotation of the Entomopathogenic Fungus Verticillium hemipterigenum.</title>
        <authorList>
            <person name="Horn F."/>
            <person name="Habel A."/>
            <person name="Scharf D.H."/>
            <person name="Dworschak J."/>
            <person name="Brakhage A.A."/>
            <person name="Guthke R."/>
            <person name="Hertweck C."/>
            <person name="Linde J."/>
        </authorList>
    </citation>
    <scope>NUCLEOTIDE SEQUENCE [LARGE SCALE GENOMIC DNA]</scope>
</reference>
<evidence type="ECO:0000256" key="3">
    <source>
        <dbReference type="ARBA" id="ARBA00022991"/>
    </source>
</evidence>
<accession>A0A0A1TBF8</accession>
<dbReference type="InterPro" id="IPR000700">
    <property type="entry name" value="PAS-assoc_C"/>
</dbReference>
<feature type="region of interest" description="Disordered" evidence="4">
    <location>
        <begin position="604"/>
        <end position="658"/>
    </location>
</feature>
<evidence type="ECO:0000259" key="5">
    <source>
        <dbReference type="PROSITE" id="PS50113"/>
    </source>
</evidence>
<evidence type="ECO:0000313" key="7">
    <source>
        <dbReference type="Proteomes" id="UP000039046"/>
    </source>
</evidence>
<dbReference type="OrthoDB" id="447251at2759"/>
<dbReference type="PANTHER" id="PTHR47429:SF9">
    <property type="entry name" value="PAS DOMAIN-CONTAINING PROTEIN"/>
    <property type="match status" value="1"/>
</dbReference>
<keyword evidence="2" id="KW-0288">FMN</keyword>
<dbReference type="InterPro" id="IPR035965">
    <property type="entry name" value="PAS-like_dom_sf"/>
</dbReference>
<sequence length="792" mass="87720">MSPIPPLSSASSSRSDLSLDLSDHGNYTAVPHMSPTIAQGSDSGLAPLQISHGEPEGLDPIGGEDGLEADSYNLVKPNQNRQSMPVGKHKLEQRSELLFSTSHLQAIFDRPACLHQFSDYLYRHRQTSIPLLKYYLEALKALRALEYSNAVVRGLGLLPGPNKLNGSPPETLGDETPCTVNDDLRNTVNAAFEMMVQQDLPMYITHVWIQTVSVSIRHRIVATPPRHLHEGLAEVFCLTDPSRTDNPIVFMSEEFNKTTQYGVDYVIGRNCRFLQGPCTNLLSVARIREKLAAGMEHYETFLNYRRDGSPFMNLVMLAPLYDSRGTIRYFLGAQVDVSGLAMDCFGLDALKDLTRGPTNIETSHTKDEFVLLAETLGPQELDAVTNHGGDMYRHIRLQAEMEHARQNDNDNQVSGDSGALPKYSAPKAKRVLLRDPDSPTQAPVTLDKGDIPTLPTSLAINHNGRLTGVYEHYLLVRPYPSLRILFTSPSMRIPGILQSPLMDRIGSSLHTRQQLVEALAGGQAVTAKVKWLSGNWYNNNKANSTSHRPLDSRQGAEGHVPERAGKSRWLHCTPLVGNNGKVGVWMIVIVDGDDEADASEQVKTAKHAVKESTSSDNTRVESALSQRIQDTRSPSAASQRPFEASPRPPSVISHRPSESFTQTWVPDFPLPLTLLENQAESVAAPPSIKSQRSISGFRTPRMPRIPLLDSGGRFFSRDVLSRAATDKPDEEAKRTTKDFSQRIKQMRIDTRQRREAKFNVPSLIQESPGAVEREDGASVFSKDQNSLHSVRI</sequence>
<feature type="region of interest" description="Disordered" evidence="4">
    <location>
        <begin position="1"/>
        <end position="26"/>
    </location>
</feature>
<feature type="region of interest" description="Disordered" evidence="4">
    <location>
        <begin position="541"/>
        <end position="564"/>
    </location>
</feature>
<dbReference type="HOGENOM" id="CLU_012260_3_1_1"/>
<dbReference type="STRING" id="1531966.A0A0A1TBF8"/>
<dbReference type="PANTHER" id="PTHR47429">
    <property type="entry name" value="PROTEIN TWIN LOV 1"/>
    <property type="match status" value="1"/>
</dbReference>
<dbReference type="PROSITE" id="PS50113">
    <property type="entry name" value="PAC"/>
    <property type="match status" value="1"/>
</dbReference>
<feature type="compositionally biased region" description="Polar residues" evidence="4">
    <location>
        <begin position="623"/>
        <end position="638"/>
    </location>
</feature>
<evidence type="ECO:0000256" key="1">
    <source>
        <dbReference type="ARBA" id="ARBA00022630"/>
    </source>
</evidence>
<proteinExistence type="predicted"/>
<dbReference type="Pfam" id="PF13426">
    <property type="entry name" value="PAS_9"/>
    <property type="match status" value="1"/>
</dbReference>
<dbReference type="Proteomes" id="UP000039046">
    <property type="component" value="Unassembled WGS sequence"/>
</dbReference>
<keyword evidence="7" id="KW-1185">Reference proteome</keyword>
<dbReference type="InterPro" id="IPR000014">
    <property type="entry name" value="PAS"/>
</dbReference>
<organism evidence="6 7">
    <name type="scientific">[Torrubiella] hemipterigena</name>
    <dbReference type="NCBI Taxonomy" id="1531966"/>
    <lineage>
        <taxon>Eukaryota</taxon>
        <taxon>Fungi</taxon>
        <taxon>Dikarya</taxon>
        <taxon>Ascomycota</taxon>
        <taxon>Pezizomycotina</taxon>
        <taxon>Sordariomycetes</taxon>
        <taxon>Hypocreomycetidae</taxon>
        <taxon>Hypocreales</taxon>
        <taxon>Clavicipitaceae</taxon>
        <taxon>Clavicipitaceae incertae sedis</taxon>
        <taxon>'Torrubiella' clade</taxon>
    </lineage>
</organism>
<feature type="compositionally biased region" description="Basic and acidic residues" evidence="4">
    <location>
        <begin position="548"/>
        <end position="564"/>
    </location>
</feature>
<evidence type="ECO:0000256" key="4">
    <source>
        <dbReference type="SAM" id="MobiDB-lite"/>
    </source>
</evidence>
<feature type="region of interest" description="Disordered" evidence="4">
    <location>
        <begin position="766"/>
        <end position="792"/>
    </location>
</feature>
<feature type="compositionally biased region" description="Polar residues" evidence="4">
    <location>
        <begin position="781"/>
        <end position="792"/>
    </location>
</feature>
<gene>
    <name evidence="6" type="ORF">VHEMI09939</name>
</gene>
<keyword evidence="1" id="KW-0285">Flavoprotein</keyword>
<feature type="region of interest" description="Disordered" evidence="4">
    <location>
        <begin position="683"/>
        <end position="705"/>
    </location>
</feature>
<feature type="domain" description="PAC" evidence="5">
    <location>
        <begin position="296"/>
        <end position="349"/>
    </location>
</feature>
<evidence type="ECO:0000313" key="6">
    <source>
        <dbReference type="EMBL" id="CEJ94401.1"/>
    </source>
</evidence>
<protein>
    <recommendedName>
        <fullName evidence="5">PAC domain-containing protein</fullName>
    </recommendedName>
</protein>